<keyword evidence="3" id="KW-1185">Reference proteome</keyword>
<dbReference type="Proteomes" id="UP000682111">
    <property type="component" value="Unassembled WGS sequence"/>
</dbReference>
<keyword evidence="1" id="KW-1133">Transmembrane helix</keyword>
<feature type="transmembrane region" description="Helical" evidence="1">
    <location>
        <begin position="60"/>
        <end position="77"/>
    </location>
</feature>
<feature type="transmembrane region" description="Helical" evidence="1">
    <location>
        <begin position="20"/>
        <end position="40"/>
    </location>
</feature>
<dbReference type="RefSeq" id="WP_212933515.1">
    <property type="nucleotide sequence ID" value="NZ_BORC01000002.1"/>
</dbReference>
<comment type="caution">
    <text evidence="2">The sequence shown here is derived from an EMBL/GenBank/DDBJ whole genome shotgun (WGS) entry which is preliminary data.</text>
</comment>
<dbReference type="EMBL" id="BORC01000002">
    <property type="protein sequence ID" value="GIN61807.1"/>
    <property type="molecule type" value="Genomic_DNA"/>
</dbReference>
<keyword evidence="1" id="KW-0812">Transmembrane</keyword>
<dbReference type="AlphaFoldDB" id="A0A920BU08"/>
<accession>A0A920BU08</accession>
<feature type="transmembrane region" description="Helical" evidence="1">
    <location>
        <begin position="116"/>
        <end position="133"/>
    </location>
</feature>
<organism evidence="2 3">
    <name type="scientific">Robertmurraya siralis</name>
    <dbReference type="NCBI Taxonomy" id="77777"/>
    <lineage>
        <taxon>Bacteria</taxon>
        <taxon>Bacillati</taxon>
        <taxon>Bacillota</taxon>
        <taxon>Bacilli</taxon>
        <taxon>Bacillales</taxon>
        <taxon>Bacillaceae</taxon>
        <taxon>Robertmurraya</taxon>
    </lineage>
</organism>
<proteinExistence type="predicted"/>
<evidence type="ECO:0000256" key="1">
    <source>
        <dbReference type="SAM" id="Phobius"/>
    </source>
</evidence>
<gene>
    <name evidence="2" type="ORF">J27TS8_18000</name>
</gene>
<evidence type="ECO:0000313" key="3">
    <source>
        <dbReference type="Proteomes" id="UP000682111"/>
    </source>
</evidence>
<name>A0A920BU08_9BACI</name>
<feature type="transmembrane region" description="Helical" evidence="1">
    <location>
        <begin position="191"/>
        <end position="211"/>
    </location>
</feature>
<keyword evidence="1" id="KW-0472">Membrane</keyword>
<feature type="transmembrane region" description="Helical" evidence="1">
    <location>
        <begin position="89"/>
        <end position="110"/>
    </location>
</feature>
<evidence type="ECO:0000313" key="2">
    <source>
        <dbReference type="EMBL" id="GIN61807.1"/>
    </source>
</evidence>
<sequence>MEKFLNEIRRPIKISQSRQLLYSVLIFIAGVVLGLVSKVLDETASNLLPYFLEVLDLRNFFSRMGIWLFLAILISVYSKTPVRSGINVFLFFAGLVSSYYLYTIMIAGFFPKSYMTIWIIMTIISPLFAYVCWYAKGKGIMATSISAIIIMFISRQAFGIGNWYINIKDTLELILWISTIFILYQTPKQIIKVVIIGMILFFLTAKISFFWGML</sequence>
<protein>
    <submittedName>
        <fullName evidence="2">Uncharacterized protein</fullName>
    </submittedName>
</protein>
<reference evidence="2" key="1">
    <citation type="submission" date="2021-03" db="EMBL/GenBank/DDBJ databases">
        <title>Antimicrobial resistance genes in bacteria isolated from Japanese honey, and their potential for conferring macrolide and lincosamide resistance in the American foulbrood pathogen Paenibacillus larvae.</title>
        <authorList>
            <person name="Okamoto M."/>
            <person name="Kumagai M."/>
            <person name="Kanamori H."/>
            <person name="Takamatsu D."/>
        </authorList>
    </citation>
    <scope>NUCLEOTIDE SEQUENCE</scope>
    <source>
        <strain evidence="2">J27TS8</strain>
    </source>
</reference>